<accession>A0A964WYA2</accession>
<protein>
    <submittedName>
        <fullName evidence="1">GTPase</fullName>
    </submittedName>
</protein>
<evidence type="ECO:0000313" key="1">
    <source>
        <dbReference type="EMBL" id="NAY92364.1"/>
    </source>
</evidence>
<dbReference type="EMBL" id="JAAABI010000003">
    <property type="protein sequence ID" value="NAY92364.1"/>
    <property type="molecule type" value="Genomic_DNA"/>
</dbReference>
<proteinExistence type="predicted"/>
<evidence type="ECO:0000313" key="2">
    <source>
        <dbReference type="Proteomes" id="UP000667650"/>
    </source>
</evidence>
<dbReference type="Proteomes" id="UP000667650">
    <property type="component" value="Unassembled WGS sequence"/>
</dbReference>
<reference evidence="1" key="1">
    <citation type="submission" date="2020-01" db="EMBL/GenBank/DDBJ databases">
        <title>Muricauda ochracea sp. nov., isolated from a tidal flat of Garorim bay in Korea.</title>
        <authorList>
            <person name="Kim D."/>
            <person name="Yoo Y."/>
            <person name="Kim J.-J."/>
        </authorList>
    </citation>
    <scope>NUCLEOTIDE SEQUENCE</scope>
    <source>
        <strain evidence="1">JGD-17</strain>
    </source>
</reference>
<dbReference type="AlphaFoldDB" id="A0A964WYA2"/>
<name>A0A964WYA2_9FLAO</name>
<comment type="caution">
    <text evidence="1">The sequence shown here is derived from an EMBL/GenBank/DDBJ whole genome shotgun (WGS) entry which is preliminary data.</text>
</comment>
<organism evidence="1 2">
    <name type="scientific">Flagellimonas ochracea</name>
    <dbReference type="NCBI Taxonomy" id="2696472"/>
    <lineage>
        <taxon>Bacteria</taxon>
        <taxon>Pseudomonadati</taxon>
        <taxon>Bacteroidota</taxon>
        <taxon>Flavobacteriia</taxon>
        <taxon>Flavobacteriales</taxon>
        <taxon>Flavobacteriaceae</taxon>
        <taxon>Flagellimonas</taxon>
    </lineage>
</organism>
<gene>
    <name evidence="1" type="ORF">GTQ34_10570</name>
</gene>
<sequence>MSKEDSLSLIFVYNANSGAKNALLDSMHKVFSPSTYECSLCNITFGLVGENQVWKKFRQESDHKMEFLHRDEFQKKYASKFGHKFTFPVVLVQGKNELELFISTQELNALTTSKELKGLINQRAR</sequence>
<keyword evidence="2" id="KW-1185">Reference proteome</keyword>